<evidence type="ECO:0000313" key="3">
    <source>
        <dbReference type="Proteomes" id="UP000558688"/>
    </source>
</evidence>
<dbReference type="InterPro" id="IPR033877">
    <property type="entry name" value="Frm2/Hbn1"/>
</dbReference>
<gene>
    <name evidence="2" type="ORF">FOXYS1_2908</name>
</gene>
<dbReference type="PANTHER" id="PTHR43035">
    <property type="entry name" value="FATTY ACID REPRESSION MUTANT PROTEIN 2-RELATED"/>
    <property type="match status" value="1"/>
</dbReference>
<protein>
    <recommendedName>
        <fullName evidence="1">Nitroreductase domain-containing protein</fullName>
    </recommendedName>
</protein>
<dbReference type="GO" id="GO:0034599">
    <property type="term" value="P:cellular response to oxidative stress"/>
    <property type="evidence" value="ECO:0007669"/>
    <property type="project" value="InterPro"/>
</dbReference>
<dbReference type="SUPFAM" id="SSF55469">
    <property type="entry name" value="FMN-dependent nitroreductase-like"/>
    <property type="match status" value="1"/>
</dbReference>
<reference evidence="2" key="1">
    <citation type="submission" date="2020-02" db="EMBL/GenBank/DDBJ databases">
        <title>Identification and distribution of gene clusters putatively required for synthesis of sphingolipid metabolism inhibitors in phylogenetically diverse species of the filamentous fungus Fusarium.</title>
        <authorList>
            <person name="Kim H.-S."/>
            <person name="Busman M."/>
            <person name="Brown D.W."/>
            <person name="Divon H."/>
            <person name="Uhlig S."/>
            <person name="Proctor R.H."/>
        </authorList>
    </citation>
    <scope>NUCLEOTIDE SEQUENCE [LARGE SCALE GENOMIC DNA]</scope>
    <source>
        <strain evidence="2">NRRL 39464</strain>
    </source>
</reference>
<dbReference type="PANTHER" id="PTHR43035:SF4">
    <property type="entry name" value="NITROREDUCTASE FAMILY PROTEIN (AFU_ORTHOLOGUE AFUA_3G03530)"/>
    <property type="match status" value="1"/>
</dbReference>
<proteinExistence type="predicted"/>
<organism evidence="2 3">
    <name type="scientific">Fusarium oxysporum</name>
    <name type="common">Fusarium vascular wilt</name>
    <dbReference type="NCBI Taxonomy" id="5507"/>
    <lineage>
        <taxon>Eukaryota</taxon>
        <taxon>Fungi</taxon>
        <taxon>Dikarya</taxon>
        <taxon>Ascomycota</taxon>
        <taxon>Pezizomycotina</taxon>
        <taxon>Sordariomycetes</taxon>
        <taxon>Hypocreomycetidae</taxon>
        <taxon>Hypocreales</taxon>
        <taxon>Nectriaceae</taxon>
        <taxon>Fusarium</taxon>
        <taxon>Fusarium oxysporum species complex</taxon>
    </lineage>
</organism>
<comment type="caution">
    <text evidence="2">The sequence shown here is derived from an EMBL/GenBank/DDBJ whole genome shotgun (WGS) entry which is preliminary data.</text>
</comment>
<dbReference type="InterPro" id="IPR000415">
    <property type="entry name" value="Nitroreductase-like"/>
</dbReference>
<dbReference type="Proteomes" id="UP000558688">
    <property type="component" value="Unassembled WGS sequence"/>
</dbReference>
<dbReference type="Pfam" id="PF00881">
    <property type="entry name" value="Nitroreductase"/>
    <property type="match status" value="1"/>
</dbReference>
<sequence>MDSKESSPTIGGDLCLNAASHRRSIYGIIATSSVSDARVQEIIRKVQSFAPSAFNSQPIRYTLVTGDKHNQMWDAIIEAAELILKAAGERIWTAMQKSLQGHQAAYGSLVFWESGEAQKGGAEKNKSATPQFLQYGEHASGMARLLVWTALELEGLGVNLQHMQSMAPVEAFMKKFCQVPVDYSLKAHLNYVAPDTTELDQHASALAHISPASHVSQSMTSLPGNSPASTQMTRHLRYSSELVRSPDSPYSRPPMQFTTREAALIKNFTENMALWADATDMNRHFELEVPRRSLYFPVLRYAVFAFSSRHINRDKADTSTEALEYYNSCLSVLIEAVDKASGHIDEETLAAIAILRQYEEMDAEDMEMHLTGTSRIVNSMSEFDFNGGLGEAAAWLCLRQDIYVSLTRLRPLRSNLENYLQSDIFRRTDDAAYANRMVYLLARSLGSIYPSDSSISNESLESIRLDVDGWFDSKPAAFNPILESGRNKDEGKLLPTIWVLSPFHSVGLQYYHIAKIVLAMSLPIATDSVFEQIRESKKVERTIRNHLLQIIALASSHAKAENALFTARHSLSVWGSVFTEKLDQDMVLDFLRHIQQKTGWQTDSLSLSLQQQWTQDTNED</sequence>
<dbReference type="Gene3D" id="3.40.109.10">
    <property type="entry name" value="NADH Oxidase"/>
    <property type="match status" value="1"/>
</dbReference>
<dbReference type="InterPro" id="IPR029479">
    <property type="entry name" value="Nitroreductase"/>
</dbReference>
<dbReference type="AlphaFoldDB" id="A0A8H5EME7"/>
<dbReference type="EMBL" id="JAAFOW010000429">
    <property type="protein sequence ID" value="KAF5266255.1"/>
    <property type="molecule type" value="Genomic_DNA"/>
</dbReference>
<evidence type="ECO:0000259" key="1">
    <source>
        <dbReference type="Pfam" id="PF00881"/>
    </source>
</evidence>
<accession>A0A8H5EME7</accession>
<feature type="domain" description="Nitroreductase" evidence="1">
    <location>
        <begin position="20"/>
        <end position="180"/>
    </location>
</feature>
<evidence type="ECO:0000313" key="2">
    <source>
        <dbReference type="EMBL" id="KAF5266255.1"/>
    </source>
</evidence>
<dbReference type="GO" id="GO:0016491">
    <property type="term" value="F:oxidoreductase activity"/>
    <property type="evidence" value="ECO:0007669"/>
    <property type="project" value="InterPro"/>
</dbReference>
<dbReference type="CDD" id="cd12148">
    <property type="entry name" value="fungal_TF_MHR"/>
    <property type="match status" value="1"/>
</dbReference>
<name>A0A8H5EME7_FUSOX</name>